<feature type="compositionally biased region" description="Basic residues" evidence="1">
    <location>
        <begin position="396"/>
        <end position="407"/>
    </location>
</feature>
<reference evidence="2 3" key="1">
    <citation type="journal article" date="2012" name="Science">
        <title>The Paleozoic origin of enzymatic lignin decomposition reconstructed from 31 fungal genomes.</title>
        <authorList>
            <person name="Floudas D."/>
            <person name="Binder M."/>
            <person name="Riley R."/>
            <person name="Barry K."/>
            <person name="Blanchette R.A."/>
            <person name="Henrissat B."/>
            <person name="Martinez A.T."/>
            <person name="Otillar R."/>
            <person name="Spatafora J.W."/>
            <person name="Yadav J.S."/>
            <person name="Aerts A."/>
            <person name="Benoit I."/>
            <person name="Boyd A."/>
            <person name="Carlson A."/>
            <person name="Copeland A."/>
            <person name="Coutinho P.M."/>
            <person name="de Vries R.P."/>
            <person name="Ferreira P."/>
            <person name="Findley K."/>
            <person name="Foster B."/>
            <person name="Gaskell J."/>
            <person name="Glotzer D."/>
            <person name="Gorecki P."/>
            <person name="Heitman J."/>
            <person name="Hesse C."/>
            <person name="Hori C."/>
            <person name="Igarashi K."/>
            <person name="Jurgens J.A."/>
            <person name="Kallen N."/>
            <person name="Kersten P."/>
            <person name="Kohler A."/>
            <person name="Kuees U."/>
            <person name="Kumar T.K.A."/>
            <person name="Kuo A."/>
            <person name="LaButti K."/>
            <person name="Larrondo L.F."/>
            <person name="Lindquist E."/>
            <person name="Ling A."/>
            <person name="Lombard V."/>
            <person name="Lucas S."/>
            <person name="Lundell T."/>
            <person name="Martin R."/>
            <person name="McLaughlin D.J."/>
            <person name="Morgenstern I."/>
            <person name="Morin E."/>
            <person name="Murat C."/>
            <person name="Nagy L.G."/>
            <person name="Nolan M."/>
            <person name="Ohm R.A."/>
            <person name="Patyshakuliyeva A."/>
            <person name="Rokas A."/>
            <person name="Ruiz-Duenas F.J."/>
            <person name="Sabat G."/>
            <person name="Salamov A."/>
            <person name="Samejima M."/>
            <person name="Schmutz J."/>
            <person name="Slot J.C."/>
            <person name="St John F."/>
            <person name="Stenlid J."/>
            <person name="Sun H."/>
            <person name="Sun S."/>
            <person name="Syed K."/>
            <person name="Tsang A."/>
            <person name="Wiebenga A."/>
            <person name="Young D."/>
            <person name="Pisabarro A."/>
            <person name="Eastwood D.C."/>
            <person name="Martin F."/>
            <person name="Cullen D."/>
            <person name="Grigoriev I.V."/>
            <person name="Hibbett D.S."/>
        </authorList>
    </citation>
    <scope>NUCLEOTIDE SEQUENCE [LARGE SCALE GENOMIC DNA]</scope>
    <source>
        <strain evidence="2 3">LYAD-421 SS1</strain>
    </source>
</reference>
<protein>
    <submittedName>
        <fullName evidence="2">Uncharacterized protein</fullName>
    </submittedName>
</protein>
<feature type="region of interest" description="Disordered" evidence="1">
    <location>
        <begin position="287"/>
        <end position="350"/>
    </location>
</feature>
<dbReference type="KEGG" id="dsq:DICSQDRAFT_163532"/>
<feature type="compositionally biased region" description="Pro residues" evidence="1">
    <location>
        <begin position="374"/>
        <end position="389"/>
    </location>
</feature>
<dbReference type="GeneID" id="18838245"/>
<feature type="compositionally biased region" description="Pro residues" evidence="1">
    <location>
        <begin position="179"/>
        <end position="197"/>
    </location>
</feature>
<feature type="region of interest" description="Disordered" evidence="1">
    <location>
        <begin position="140"/>
        <end position="214"/>
    </location>
</feature>
<feature type="region of interest" description="Disordered" evidence="1">
    <location>
        <begin position="87"/>
        <end position="110"/>
    </location>
</feature>
<feature type="compositionally biased region" description="Acidic residues" evidence="1">
    <location>
        <begin position="294"/>
        <end position="325"/>
    </location>
</feature>
<dbReference type="RefSeq" id="XP_007370098.1">
    <property type="nucleotide sequence ID" value="XM_007370036.1"/>
</dbReference>
<feature type="region of interest" description="Disordered" evidence="1">
    <location>
        <begin position="371"/>
        <end position="425"/>
    </location>
</feature>
<organism evidence="2 3">
    <name type="scientific">Dichomitus squalens (strain LYAD-421)</name>
    <name type="common">Western red white-rot fungus</name>
    <dbReference type="NCBI Taxonomy" id="732165"/>
    <lineage>
        <taxon>Eukaryota</taxon>
        <taxon>Fungi</taxon>
        <taxon>Dikarya</taxon>
        <taxon>Basidiomycota</taxon>
        <taxon>Agaricomycotina</taxon>
        <taxon>Agaricomycetes</taxon>
        <taxon>Polyporales</taxon>
        <taxon>Polyporaceae</taxon>
        <taxon>Dichomitus</taxon>
    </lineage>
</organism>
<evidence type="ECO:0000256" key="1">
    <source>
        <dbReference type="SAM" id="MobiDB-lite"/>
    </source>
</evidence>
<evidence type="ECO:0000313" key="2">
    <source>
        <dbReference type="EMBL" id="EJF57156.1"/>
    </source>
</evidence>
<feature type="compositionally biased region" description="Basic residues" evidence="1">
    <location>
        <begin position="87"/>
        <end position="96"/>
    </location>
</feature>
<evidence type="ECO:0000313" key="3">
    <source>
        <dbReference type="Proteomes" id="UP000053319"/>
    </source>
</evidence>
<sequence length="657" mass="71930">MASLQALKPVELAPEWLTESPITFDDLRCTSYPATLWRVSVSVPPSPATTRKSYRRESVASSSLSSASDLHDAAVVQVEKRKRASALARRSARISKHAAPVPGPDAPHTGVGAETSSFLFYDDEAAEDVLDGLQVGRWKQHNNDDDATLNEPEPEHAPRPEEEDDPSPIDPFFKAMSPTPTPAISPAPSPVPLPPCNPHENSESPAPSSSYAHSRGSSFDWTSPWFMHVSAHALAALDDQLLQSPTDAFADMCYASAVALPNPTDPQHGASGAYSWRRFSRLRPLSPGSFSDIHEEDEGEAEDRETEGADGESTESETDDEDEEQLASPEEHAPDPAAARLAPSGASPPRKRWVDTVQVAGCIAHSLHNSVLEAPPPPPSLPPLAPSPNAPLARRCGPRRAPRRRRLPSATLPSLPGRVAGPARVPFRGPTQPERERALLSCACPQRRQRGQWAREREAEARDVEDFDEYRAIRGLGIGQRERGLDACEWGWGGDVVPARAEGDPGLSLPRLGSFAPCSPDVYLPVLLRRLGQKCILLCSVNSPRRLVSLFAFRVVFSPPRYFALHAPHPPHRPLLSCLPLYLLSTFSREQPVCIYTVAILRPVEERVLLPYLRLAWLSTRTIRVPPDIFLPSNRPGSMLRFPCLSRLASIAPLYDS</sequence>
<dbReference type="OrthoDB" id="2793621at2759"/>
<gene>
    <name evidence="2" type="ORF">DICSQDRAFT_163532</name>
</gene>
<feature type="compositionally biased region" description="Polar residues" evidence="1">
    <location>
        <begin position="203"/>
        <end position="214"/>
    </location>
</feature>
<proteinExistence type="predicted"/>
<accession>R7SLY9</accession>
<dbReference type="HOGENOM" id="CLU_417385_0_0_1"/>
<name>R7SLY9_DICSQ</name>
<dbReference type="Proteomes" id="UP000053319">
    <property type="component" value="Unassembled WGS sequence"/>
</dbReference>
<dbReference type="AlphaFoldDB" id="R7SLY9"/>
<dbReference type="EMBL" id="JH719456">
    <property type="protein sequence ID" value="EJF57156.1"/>
    <property type="molecule type" value="Genomic_DNA"/>
</dbReference>